<organism evidence="1 2">
    <name type="scientific">Halobacterium jilantaiense</name>
    <dbReference type="NCBI Taxonomy" id="355548"/>
    <lineage>
        <taxon>Archaea</taxon>
        <taxon>Methanobacteriati</taxon>
        <taxon>Methanobacteriota</taxon>
        <taxon>Stenosarchaea group</taxon>
        <taxon>Halobacteria</taxon>
        <taxon>Halobacteriales</taxon>
        <taxon>Halobacteriaceae</taxon>
        <taxon>Halobacterium</taxon>
    </lineage>
</organism>
<dbReference type="STRING" id="355548.SAMN04487945_2550"/>
<dbReference type="Pfam" id="PF02635">
    <property type="entry name" value="DsrE"/>
    <property type="match status" value="1"/>
</dbReference>
<gene>
    <name evidence="1" type="ORF">SAMN04487945_2550</name>
</gene>
<dbReference type="Proteomes" id="UP000198518">
    <property type="component" value="Unassembled WGS sequence"/>
</dbReference>
<dbReference type="OrthoDB" id="57062at2157"/>
<name>A0A1I0QFS2_9EURY</name>
<sequence length="119" mass="12791">MNAPHGVVVHVTSDEASDWQTALRNLANLVRDDTVELRPEQIQLVVNGPAVRFLLATSPEAPSVRRMAEAGVVLKVCGNSLERFDHDEADLAEGVDAIGSGVAEVVRAQQHGANYLKLP</sequence>
<evidence type="ECO:0000313" key="2">
    <source>
        <dbReference type="Proteomes" id="UP000198518"/>
    </source>
</evidence>
<protein>
    <submittedName>
        <fullName evidence="1">Uncharacterized protein</fullName>
    </submittedName>
</protein>
<dbReference type="SUPFAM" id="SSF75169">
    <property type="entry name" value="DsrEFH-like"/>
    <property type="match status" value="1"/>
</dbReference>
<accession>A0A1I0QFS2</accession>
<reference evidence="1 2" key="1">
    <citation type="submission" date="2016-10" db="EMBL/GenBank/DDBJ databases">
        <authorList>
            <person name="de Groot N.N."/>
        </authorList>
    </citation>
    <scope>NUCLEOTIDE SEQUENCE [LARGE SCALE GENOMIC DNA]</scope>
    <source>
        <strain evidence="1 2">CGMCC 1.5337</strain>
    </source>
</reference>
<dbReference type="InterPro" id="IPR003787">
    <property type="entry name" value="Sulphur_relay_DsrE/F-like"/>
</dbReference>
<evidence type="ECO:0000313" key="1">
    <source>
        <dbReference type="EMBL" id="SEW25694.1"/>
    </source>
</evidence>
<dbReference type="PANTHER" id="PTHR37691">
    <property type="entry name" value="BLR3518 PROTEIN"/>
    <property type="match status" value="1"/>
</dbReference>
<dbReference type="AlphaFoldDB" id="A0A1I0QFS2"/>
<dbReference type="RefSeq" id="WP_089669827.1">
    <property type="nucleotide sequence ID" value="NZ_FOJA01000001.1"/>
</dbReference>
<dbReference type="PANTHER" id="PTHR37691:SF1">
    <property type="entry name" value="BLR3518 PROTEIN"/>
    <property type="match status" value="1"/>
</dbReference>
<dbReference type="EMBL" id="FOJA01000001">
    <property type="protein sequence ID" value="SEW25694.1"/>
    <property type="molecule type" value="Genomic_DNA"/>
</dbReference>
<dbReference type="Gene3D" id="3.40.1260.10">
    <property type="entry name" value="DsrEFH-like"/>
    <property type="match status" value="1"/>
</dbReference>
<keyword evidence="2" id="KW-1185">Reference proteome</keyword>
<dbReference type="InterPro" id="IPR027396">
    <property type="entry name" value="DsrEFH-like"/>
</dbReference>
<proteinExistence type="predicted"/>